<evidence type="ECO:0000259" key="1">
    <source>
        <dbReference type="Pfam" id="PF09834"/>
    </source>
</evidence>
<evidence type="ECO:0000313" key="2">
    <source>
        <dbReference type="EMBL" id="RED54022.1"/>
    </source>
</evidence>
<dbReference type="AlphaFoldDB" id="A0A3D9HWY6"/>
<evidence type="ECO:0000313" key="3">
    <source>
        <dbReference type="Proteomes" id="UP000256845"/>
    </source>
</evidence>
<comment type="caution">
    <text evidence="2">The sequence shown here is derived from an EMBL/GenBank/DDBJ whole genome shotgun (WGS) entry which is preliminary data.</text>
</comment>
<organism evidence="2 3">
    <name type="scientific">Aestuariispira insulae</name>
    <dbReference type="NCBI Taxonomy" id="1461337"/>
    <lineage>
        <taxon>Bacteria</taxon>
        <taxon>Pseudomonadati</taxon>
        <taxon>Pseudomonadota</taxon>
        <taxon>Alphaproteobacteria</taxon>
        <taxon>Rhodospirillales</taxon>
        <taxon>Kiloniellaceae</taxon>
        <taxon>Aestuariispira</taxon>
    </lineage>
</organism>
<proteinExistence type="predicted"/>
<dbReference type="OrthoDB" id="9133582at2"/>
<feature type="domain" description="DUF2061" evidence="1">
    <location>
        <begin position="4"/>
        <end position="55"/>
    </location>
</feature>
<name>A0A3D9HWY6_9PROT</name>
<dbReference type="Proteomes" id="UP000256845">
    <property type="component" value="Unassembled WGS sequence"/>
</dbReference>
<keyword evidence="3" id="KW-1185">Reference proteome</keyword>
<gene>
    <name evidence="2" type="ORF">DFP90_101823</name>
</gene>
<dbReference type="Pfam" id="PF09834">
    <property type="entry name" value="DUF2061"/>
    <property type="match status" value="1"/>
</dbReference>
<accession>A0A3D9HWY6</accession>
<dbReference type="RefSeq" id="WP_115935114.1">
    <property type="nucleotide sequence ID" value="NZ_QRDW01000001.1"/>
</dbReference>
<dbReference type="InterPro" id="IPR018638">
    <property type="entry name" value="DUF2061_membrane"/>
</dbReference>
<dbReference type="EMBL" id="QRDW01000001">
    <property type="protein sequence ID" value="RED54022.1"/>
    <property type="molecule type" value="Genomic_DNA"/>
</dbReference>
<sequence>MRLLAKTVSYGVTHLAVATGVAYALTGDLMLALGIGIIEPMVQTGVFAIHDHFWERKPDTGRFRIGCHHAAA</sequence>
<reference evidence="2 3" key="1">
    <citation type="submission" date="2018-07" db="EMBL/GenBank/DDBJ databases">
        <title>Genomic Encyclopedia of Type Strains, Phase III (KMG-III): the genomes of soil and plant-associated and newly described type strains.</title>
        <authorList>
            <person name="Whitman W."/>
        </authorList>
    </citation>
    <scope>NUCLEOTIDE SEQUENCE [LARGE SCALE GENOMIC DNA]</scope>
    <source>
        <strain evidence="2 3">CECT 8488</strain>
    </source>
</reference>
<protein>
    <submittedName>
        <fullName evidence="2">Putative membrane protein</fullName>
    </submittedName>
</protein>